<feature type="signal peptide" evidence="1">
    <location>
        <begin position="1"/>
        <end position="19"/>
    </location>
</feature>
<proteinExistence type="predicted"/>
<name>A0A0F8U796_9EURO</name>
<evidence type="ECO:0000313" key="2">
    <source>
        <dbReference type="EMBL" id="KKK15463.1"/>
    </source>
</evidence>
<dbReference type="Pfam" id="PF04681">
    <property type="entry name" value="Bys1"/>
    <property type="match status" value="1"/>
</dbReference>
<evidence type="ECO:0000256" key="1">
    <source>
        <dbReference type="SAM" id="SignalP"/>
    </source>
</evidence>
<accession>A0A0F8U796</accession>
<feature type="chain" id="PRO_5002528530" description="BYS1 domain protein" evidence="1">
    <location>
        <begin position="20"/>
        <end position="163"/>
    </location>
</feature>
<keyword evidence="3" id="KW-1185">Reference proteome</keyword>
<dbReference type="InterPro" id="IPR006771">
    <property type="entry name" value="CetA-like"/>
</dbReference>
<dbReference type="Proteomes" id="UP000034947">
    <property type="component" value="Unassembled WGS sequence"/>
</dbReference>
<sequence length="163" mass="18204">MHFNFVAFLSLVLALGTSAAGAGRHIKLTNNTMYGQAIVRNQCKEPLYLWSVGRMISPQIVIQSGQNYSEVFRRDQKTGGIAIKITTVMDGLYNSAPQTIFAYNLVDDIVWYDLSDVFGDPFRGEPVTLMPSQPEIRWEEGVPPRGSQVRMQEASNDLTLTIC</sequence>
<reference evidence="2 3" key="1">
    <citation type="submission" date="2015-02" db="EMBL/GenBank/DDBJ databases">
        <title>Draft Genome Sequences of Two Closely-Related Aflatoxigenic Aspergillus Species Obtained from the Cote d'Ivoire.</title>
        <authorList>
            <person name="Moore G.G."/>
            <person name="Beltz S.B."/>
            <person name="Mack B.M."/>
        </authorList>
    </citation>
    <scope>NUCLEOTIDE SEQUENCE [LARGE SCALE GENOMIC DNA]</scope>
    <source>
        <strain evidence="2 3">SRRC1432</strain>
    </source>
</reference>
<evidence type="ECO:0008006" key="4">
    <source>
        <dbReference type="Google" id="ProtNLM"/>
    </source>
</evidence>
<dbReference type="OrthoDB" id="3682664at2759"/>
<comment type="caution">
    <text evidence="2">The sequence shown here is derived from an EMBL/GenBank/DDBJ whole genome shotgun (WGS) entry which is preliminary data.</text>
</comment>
<organism evidence="2 3">
    <name type="scientific">Aspergillus ochraceoroseus</name>
    <dbReference type="NCBI Taxonomy" id="138278"/>
    <lineage>
        <taxon>Eukaryota</taxon>
        <taxon>Fungi</taxon>
        <taxon>Dikarya</taxon>
        <taxon>Ascomycota</taxon>
        <taxon>Pezizomycotina</taxon>
        <taxon>Eurotiomycetes</taxon>
        <taxon>Eurotiomycetidae</taxon>
        <taxon>Eurotiales</taxon>
        <taxon>Aspergillaceae</taxon>
        <taxon>Aspergillus</taxon>
        <taxon>Aspergillus subgen. Nidulantes</taxon>
    </lineage>
</organism>
<dbReference type="AlphaFoldDB" id="A0A0F8U796"/>
<dbReference type="PANTHER" id="PTHR36195">
    <property type="entry name" value="DOMAIN PROTEIN, PUTATIVE (AFU_ORTHOLOGUE AFUA_5G01990)-RELATED-RELATED"/>
    <property type="match status" value="1"/>
</dbReference>
<dbReference type="PANTHER" id="PTHR36195:SF5">
    <property type="entry name" value="BYS1 FAMILY PROTEIN (AFU_ORTHOLOGUE AFUA_2G04533)"/>
    <property type="match status" value="1"/>
</dbReference>
<gene>
    <name evidence="2" type="ORF">AOCH_004546</name>
</gene>
<keyword evidence="1" id="KW-0732">Signal</keyword>
<dbReference type="EMBL" id="JYKN01002687">
    <property type="protein sequence ID" value="KKK15463.1"/>
    <property type="molecule type" value="Genomic_DNA"/>
</dbReference>
<evidence type="ECO:0000313" key="3">
    <source>
        <dbReference type="Proteomes" id="UP000034947"/>
    </source>
</evidence>
<dbReference type="VEuPathDB" id="FungiDB:P175DRAFT_0427078"/>
<protein>
    <recommendedName>
        <fullName evidence="4">BYS1 domain protein</fullName>
    </recommendedName>
</protein>